<evidence type="ECO:0000256" key="6">
    <source>
        <dbReference type="ARBA" id="ARBA00004601"/>
    </source>
</evidence>
<evidence type="ECO:0000256" key="18">
    <source>
        <dbReference type="SAM" id="Phobius"/>
    </source>
</evidence>
<comment type="caution">
    <text evidence="19">The sequence shown here is derived from an EMBL/GenBank/DDBJ whole genome shotgun (WGS) entry which is preliminary data.</text>
</comment>
<gene>
    <name evidence="19" type="ORF">HZH68_007749</name>
</gene>
<comment type="function">
    <text evidence="16">Involved in trafficking and recycling of synaptic vesicles.</text>
</comment>
<keyword evidence="12" id="KW-0770">Synapse</keyword>
<evidence type="ECO:0000256" key="17">
    <source>
        <dbReference type="ARBA" id="ARBA00024088"/>
    </source>
</evidence>
<evidence type="ECO:0000256" key="12">
    <source>
        <dbReference type="ARBA" id="ARBA00023018"/>
    </source>
</evidence>
<name>A0A834K2Z1_VESGE</name>
<organism evidence="19 20">
    <name type="scientific">Vespula germanica</name>
    <name type="common">German yellow jacket</name>
    <name type="synonym">Paravespula germanica</name>
    <dbReference type="NCBI Taxonomy" id="30212"/>
    <lineage>
        <taxon>Eukaryota</taxon>
        <taxon>Metazoa</taxon>
        <taxon>Ecdysozoa</taxon>
        <taxon>Arthropoda</taxon>
        <taxon>Hexapoda</taxon>
        <taxon>Insecta</taxon>
        <taxon>Pterygota</taxon>
        <taxon>Neoptera</taxon>
        <taxon>Endopterygota</taxon>
        <taxon>Hymenoptera</taxon>
        <taxon>Apocrita</taxon>
        <taxon>Aculeata</taxon>
        <taxon>Vespoidea</taxon>
        <taxon>Vespidae</taxon>
        <taxon>Vespinae</taxon>
        <taxon>Vespula</taxon>
    </lineage>
</organism>
<evidence type="ECO:0000256" key="10">
    <source>
        <dbReference type="ARBA" id="ARBA00022753"/>
    </source>
</evidence>
<dbReference type="GO" id="GO:0005770">
    <property type="term" value="C:late endosome"/>
    <property type="evidence" value="ECO:0007669"/>
    <property type="project" value="UniProtKB-SubCell"/>
</dbReference>
<evidence type="ECO:0000256" key="4">
    <source>
        <dbReference type="ARBA" id="ARBA00004412"/>
    </source>
</evidence>
<dbReference type="GO" id="GO:0005776">
    <property type="term" value="C:autophagosome"/>
    <property type="evidence" value="ECO:0007669"/>
    <property type="project" value="UniProtKB-SubCell"/>
</dbReference>
<keyword evidence="15" id="KW-0968">Cytoplasmic vesicle</keyword>
<dbReference type="InterPro" id="IPR044234">
    <property type="entry name" value="TMEM230"/>
</dbReference>
<dbReference type="AlphaFoldDB" id="A0A834K2Z1"/>
<evidence type="ECO:0000256" key="5">
    <source>
        <dbReference type="ARBA" id="ARBA00004419"/>
    </source>
</evidence>
<evidence type="ECO:0000256" key="2">
    <source>
        <dbReference type="ARBA" id="ARBA00004172"/>
    </source>
</evidence>
<proteinExistence type="inferred from homology"/>
<dbReference type="Pfam" id="PF05915">
    <property type="entry name" value="TMEM_230_134"/>
    <property type="match status" value="1"/>
</dbReference>
<keyword evidence="14 18" id="KW-0472">Membrane</keyword>
<dbReference type="Proteomes" id="UP000617340">
    <property type="component" value="Unassembled WGS sequence"/>
</dbReference>
<evidence type="ECO:0000256" key="14">
    <source>
        <dbReference type="ARBA" id="ARBA00023136"/>
    </source>
</evidence>
<reference evidence="19" key="1">
    <citation type="journal article" date="2020" name="G3 (Bethesda)">
        <title>High-Quality Assemblies for Three Invasive Social Wasps from the &lt;i&gt;Vespula&lt;/i&gt; Genus.</title>
        <authorList>
            <person name="Harrop T.W.R."/>
            <person name="Guhlin J."/>
            <person name="McLaughlin G.M."/>
            <person name="Permina E."/>
            <person name="Stockwell P."/>
            <person name="Gilligan J."/>
            <person name="Le Lec M.F."/>
            <person name="Gruber M.A.M."/>
            <person name="Quinn O."/>
            <person name="Lovegrove M."/>
            <person name="Duncan E.J."/>
            <person name="Remnant E.J."/>
            <person name="Van Eeckhoven J."/>
            <person name="Graham B."/>
            <person name="Knapp R.A."/>
            <person name="Langford K.W."/>
            <person name="Kronenberg Z."/>
            <person name="Press M.O."/>
            <person name="Eacker S.M."/>
            <person name="Wilson-Rankin E.E."/>
            <person name="Purcell J."/>
            <person name="Lester P.J."/>
            <person name="Dearden P.K."/>
        </authorList>
    </citation>
    <scope>NUCLEOTIDE SEQUENCE</scope>
    <source>
        <strain evidence="19">Linc-1</strain>
    </source>
</reference>
<evidence type="ECO:0000256" key="16">
    <source>
        <dbReference type="ARBA" id="ARBA00024003"/>
    </source>
</evidence>
<comment type="subcellular location">
    <subcellularLocation>
        <location evidence="5">Cytoplasmic vesicle</location>
        <location evidence="5">Autophagosome</location>
    </subcellularLocation>
    <subcellularLocation>
        <location evidence="3">Cytoplasmic vesicle</location>
        <location evidence="3">Secretory vesicle</location>
        <location evidence="3">Synaptic vesicle</location>
    </subcellularLocation>
    <subcellularLocation>
        <location evidence="4">Early endosome</location>
    </subcellularLocation>
    <subcellularLocation>
        <location evidence="6">Golgi apparatus</location>
        <location evidence="6">trans-Golgi network</location>
    </subcellularLocation>
    <subcellularLocation>
        <location evidence="7">Late endosome</location>
    </subcellularLocation>
    <subcellularLocation>
        <location evidence="1">Membrane</location>
        <topology evidence="1">Multi-pass membrane protein</topology>
    </subcellularLocation>
    <subcellularLocation>
        <location evidence="2">Recycling endosome</location>
    </subcellularLocation>
</comment>
<accession>A0A834K2Z1</accession>
<evidence type="ECO:0000256" key="13">
    <source>
        <dbReference type="ARBA" id="ARBA00023034"/>
    </source>
</evidence>
<dbReference type="EMBL" id="JACSDZ010000007">
    <property type="protein sequence ID" value="KAF7399157.1"/>
    <property type="molecule type" value="Genomic_DNA"/>
</dbReference>
<evidence type="ECO:0000256" key="7">
    <source>
        <dbReference type="ARBA" id="ARBA00004603"/>
    </source>
</evidence>
<evidence type="ECO:0000256" key="15">
    <source>
        <dbReference type="ARBA" id="ARBA00023329"/>
    </source>
</evidence>
<protein>
    <recommendedName>
        <fullName evidence="17">Transmembrane protein 230</fullName>
    </recommendedName>
</protein>
<evidence type="ECO:0000256" key="3">
    <source>
        <dbReference type="ARBA" id="ARBA00004234"/>
    </source>
</evidence>
<dbReference type="PANTHER" id="PTHR15664">
    <property type="entry name" value="C20ORF30 PROTEIN"/>
    <property type="match status" value="1"/>
</dbReference>
<feature type="transmembrane region" description="Helical" evidence="18">
    <location>
        <begin position="78"/>
        <end position="95"/>
    </location>
</feature>
<dbReference type="GO" id="GO:0008021">
    <property type="term" value="C:synaptic vesicle"/>
    <property type="evidence" value="ECO:0007669"/>
    <property type="project" value="UniProtKB-SubCell"/>
</dbReference>
<keyword evidence="10" id="KW-0967">Endosome</keyword>
<dbReference type="GO" id="GO:0016020">
    <property type="term" value="C:membrane"/>
    <property type="evidence" value="ECO:0007669"/>
    <property type="project" value="UniProtKB-SubCell"/>
</dbReference>
<evidence type="ECO:0000256" key="1">
    <source>
        <dbReference type="ARBA" id="ARBA00004141"/>
    </source>
</evidence>
<keyword evidence="11 18" id="KW-1133">Transmembrane helix</keyword>
<dbReference type="GO" id="GO:0005769">
    <property type="term" value="C:early endosome"/>
    <property type="evidence" value="ECO:0007669"/>
    <property type="project" value="UniProtKB-SubCell"/>
</dbReference>
<dbReference type="PANTHER" id="PTHR15664:SF6">
    <property type="entry name" value="TRANSMEMBRANE PROTEIN 230"/>
    <property type="match status" value="1"/>
</dbReference>
<keyword evidence="9 18" id="KW-0812">Transmembrane</keyword>
<feature type="transmembrane region" description="Helical" evidence="18">
    <location>
        <begin position="47"/>
        <end position="72"/>
    </location>
</feature>
<dbReference type="InterPro" id="IPR008590">
    <property type="entry name" value="TMEM_230/134"/>
</dbReference>
<dbReference type="GO" id="GO:0055037">
    <property type="term" value="C:recycling endosome"/>
    <property type="evidence" value="ECO:0007669"/>
    <property type="project" value="UniProtKB-SubCell"/>
</dbReference>
<keyword evidence="20" id="KW-1185">Reference proteome</keyword>
<dbReference type="GO" id="GO:0005794">
    <property type="term" value="C:Golgi apparatus"/>
    <property type="evidence" value="ECO:0007669"/>
    <property type="project" value="UniProtKB-SubCell"/>
</dbReference>
<comment type="similarity">
    <text evidence="8">Belongs to the TMEM134/TMEM230 family.</text>
</comment>
<evidence type="ECO:0000256" key="11">
    <source>
        <dbReference type="ARBA" id="ARBA00022989"/>
    </source>
</evidence>
<evidence type="ECO:0000313" key="20">
    <source>
        <dbReference type="Proteomes" id="UP000617340"/>
    </source>
</evidence>
<evidence type="ECO:0000313" key="19">
    <source>
        <dbReference type="EMBL" id="KAF7399157.1"/>
    </source>
</evidence>
<sequence length="118" mass="13316">MSMSGKEGGGDKRFNNVNYTLLPETDDYADAQFMNPPAKIPWKPISLAVVLITEGFILFIMASLIICGYIDAKYSDQIWLLIFVGIVKFIPGIYHTRLAILAYKKVPGYILEDMTEFD</sequence>
<keyword evidence="13" id="KW-0333">Golgi apparatus</keyword>
<evidence type="ECO:0000256" key="9">
    <source>
        <dbReference type="ARBA" id="ARBA00022692"/>
    </source>
</evidence>
<evidence type="ECO:0000256" key="8">
    <source>
        <dbReference type="ARBA" id="ARBA00007743"/>
    </source>
</evidence>